<dbReference type="EMBL" id="JAPMLT010000001">
    <property type="protein sequence ID" value="MCX7568472.1"/>
    <property type="molecule type" value="Genomic_DNA"/>
</dbReference>
<evidence type="ECO:0000313" key="12">
    <source>
        <dbReference type="Proteomes" id="UP001208017"/>
    </source>
</evidence>
<dbReference type="Gene3D" id="3.30.457.10">
    <property type="entry name" value="Copper amine oxidase-like, N-terminal domain"/>
    <property type="match status" value="1"/>
</dbReference>
<evidence type="ECO:0000256" key="6">
    <source>
        <dbReference type="ARBA" id="ARBA00022807"/>
    </source>
</evidence>
<dbReference type="PROSITE" id="PS51782">
    <property type="entry name" value="LYSM"/>
    <property type="match status" value="1"/>
</dbReference>
<dbReference type="Pfam" id="PF07833">
    <property type="entry name" value="Cu_amine_oxidN1"/>
    <property type="match status" value="1"/>
</dbReference>
<dbReference type="Proteomes" id="UP001208017">
    <property type="component" value="Unassembled WGS sequence"/>
</dbReference>
<dbReference type="PROSITE" id="PS51935">
    <property type="entry name" value="NLPC_P60"/>
    <property type="match status" value="1"/>
</dbReference>
<dbReference type="InterPro" id="IPR036582">
    <property type="entry name" value="Mao_N_sf"/>
</dbReference>
<feature type="compositionally biased region" description="Low complexity" evidence="7">
    <location>
        <begin position="223"/>
        <end position="240"/>
    </location>
</feature>
<keyword evidence="5" id="KW-0378">Hydrolase</keyword>
<dbReference type="Gene3D" id="3.90.1720.10">
    <property type="entry name" value="endopeptidase domain like (from Nostoc punctiforme)"/>
    <property type="match status" value="1"/>
</dbReference>
<name>A0ABT3WUW7_9BACL</name>
<evidence type="ECO:0000256" key="8">
    <source>
        <dbReference type="SAM" id="SignalP"/>
    </source>
</evidence>
<comment type="similarity">
    <text evidence="1">Belongs to the peptidase C40 family.</text>
</comment>
<dbReference type="Pfam" id="PF01476">
    <property type="entry name" value="LysM"/>
    <property type="match status" value="1"/>
</dbReference>
<comment type="caution">
    <text evidence="11">The sequence shown here is derived from an EMBL/GenBank/DDBJ whole genome shotgun (WGS) entry which is preliminary data.</text>
</comment>
<keyword evidence="4" id="KW-0677">Repeat</keyword>
<dbReference type="InterPro" id="IPR000064">
    <property type="entry name" value="NLP_P60_dom"/>
</dbReference>
<dbReference type="SUPFAM" id="SSF54001">
    <property type="entry name" value="Cysteine proteinases"/>
    <property type="match status" value="1"/>
</dbReference>
<sequence>MQNRNLKRLAMMMAVTFAMMPLPVMTDALAAKSPLRQTVTAVPTMQAPVDRAGVAINGKMVSAIDPLLINGKYFVPFKQMATILDYDDIRYNYSTKTYTATDGSYTVRVTIGGSRAMKGDEAVNIEPPRFLNGTTYLSLDSVSSVFNVFAYFKSENGSVQVQMPARLYHVQTGDTLYEVAKAHHTTVEAVRSANGLRSDMLMVGQDLRLPAEALTRETEPARGSTAPAPTAPQGTATPAQSSAALAKAQAIITTGKKYMGVPYKFGAKPSEAPRRMDCSSFLQYIFKKHGITLPRDSRQQSREGTYVSKSNLKPGDLVFFKYPERYSDGRVGHVGMYIGNGQMLHTVPKTGVTITNMMKSKYWTRNYLYGRRVIR</sequence>
<dbReference type="RefSeq" id="WP_267149717.1">
    <property type="nucleotide sequence ID" value="NZ_JAPMLT010000001.1"/>
</dbReference>
<dbReference type="InterPro" id="IPR051202">
    <property type="entry name" value="Peptidase_C40"/>
</dbReference>
<evidence type="ECO:0000256" key="7">
    <source>
        <dbReference type="SAM" id="MobiDB-lite"/>
    </source>
</evidence>
<feature type="signal peptide" evidence="8">
    <location>
        <begin position="1"/>
        <end position="30"/>
    </location>
</feature>
<dbReference type="InterPro" id="IPR038765">
    <property type="entry name" value="Papain-like_cys_pep_sf"/>
</dbReference>
<dbReference type="InterPro" id="IPR018392">
    <property type="entry name" value="LysM"/>
</dbReference>
<dbReference type="InterPro" id="IPR036779">
    <property type="entry name" value="LysM_dom_sf"/>
</dbReference>
<keyword evidence="6" id="KW-0788">Thiol protease</keyword>
<organism evidence="11 12">
    <name type="scientific">Tumebacillus lacus</name>
    <dbReference type="NCBI Taxonomy" id="2995335"/>
    <lineage>
        <taxon>Bacteria</taxon>
        <taxon>Bacillati</taxon>
        <taxon>Bacillota</taxon>
        <taxon>Bacilli</taxon>
        <taxon>Bacillales</taxon>
        <taxon>Alicyclobacillaceae</taxon>
        <taxon>Tumebacillus</taxon>
    </lineage>
</organism>
<dbReference type="SUPFAM" id="SSF55383">
    <property type="entry name" value="Copper amine oxidase, domain N"/>
    <property type="match status" value="1"/>
</dbReference>
<dbReference type="InterPro" id="IPR012854">
    <property type="entry name" value="Cu_amine_oxidase-like_N"/>
</dbReference>
<reference evidence="11 12" key="1">
    <citation type="submission" date="2022-11" db="EMBL/GenBank/DDBJ databases">
        <title>Study of microbial diversity in lake waters.</title>
        <authorList>
            <person name="Zhang J."/>
        </authorList>
    </citation>
    <scope>NUCLEOTIDE SEQUENCE [LARGE SCALE GENOMIC DNA]</scope>
    <source>
        <strain evidence="11 12">DT12</strain>
    </source>
</reference>
<keyword evidence="2" id="KW-0645">Protease</keyword>
<accession>A0ABT3WUW7</accession>
<feature type="chain" id="PRO_5045878974" evidence="8">
    <location>
        <begin position="31"/>
        <end position="375"/>
    </location>
</feature>
<evidence type="ECO:0000256" key="4">
    <source>
        <dbReference type="ARBA" id="ARBA00022737"/>
    </source>
</evidence>
<dbReference type="Pfam" id="PF00877">
    <property type="entry name" value="NLPC_P60"/>
    <property type="match status" value="1"/>
</dbReference>
<evidence type="ECO:0000256" key="2">
    <source>
        <dbReference type="ARBA" id="ARBA00022670"/>
    </source>
</evidence>
<protein>
    <submittedName>
        <fullName evidence="11">NlpC/P60 family protein</fullName>
    </submittedName>
</protein>
<dbReference type="Gene3D" id="3.10.350.10">
    <property type="entry name" value="LysM domain"/>
    <property type="match status" value="1"/>
</dbReference>
<dbReference type="PANTHER" id="PTHR47053:SF1">
    <property type="entry name" value="MUREIN DD-ENDOPEPTIDASE MEPH-RELATED"/>
    <property type="match status" value="1"/>
</dbReference>
<feature type="domain" description="LysM" evidence="9">
    <location>
        <begin position="166"/>
        <end position="209"/>
    </location>
</feature>
<dbReference type="SUPFAM" id="SSF54106">
    <property type="entry name" value="LysM domain"/>
    <property type="match status" value="1"/>
</dbReference>
<proteinExistence type="inferred from homology"/>
<evidence type="ECO:0000256" key="1">
    <source>
        <dbReference type="ARBA" id="ARBA00007074"/>
    </source>
</evidence>
<keyword evidence="12" id="KW-1185">Reference proteome</keyword>
<evidence type="ECO:0000259" key="10">
    <source>
        <dbReference type="PROSITE" id="PS51935"/>
    </source>
</evidence>
<dbReference type="PANTHER" id="PTHR47053">
    <property type="entry name" value="MUREIN DD-ENDOPEPTIDASE MEPH-RELATED"/>
    <property type="match status" value="1"/>
</dbReference>
<gene>
    <name evidence="11" type="ORF">OS242_00640</name>
</gene>
<feature type="region of interest" description="Disordered" evidence="7">
    <location>
        <begin position="216"/>
        <end position="240"/>
    </location>
</feature>
<evidence type="ECO:0000313" key="11">
    <source>
        <dbReference type="EMBL" id="MCX7568472.1"/>
    </source>
</evidence>
<dbReference type="SMART" id="SM00257">
    <property type="entry name" value="LysM"/>
    <property type="match status" value="1"/>
</dbReference>
<evidence type="ECO:0000259" key="9">
    <source>
        <dbReference type="PROSITE" id="PS51782"/>
    </source>
</evidence>
<dbReference type="CDD" id="cd00118">
    <property type="entry name" value="LysM"/>
    <property type="match status" value="1"/>
</dbReference>
<feature type="domain" description="NlpC/P60" evidence="10">
    <location>
        <begin position="245"/>
        <end position="374"/>
    </location>
</feature>
<evidence type="ECO:0000256" key="3">
    <source>
        <dbReference type="ARBA" id="ARBA00022729"/>
    </source>
</evidence>
<keyword evidence="3 8" id="KW-0732">Signal</keyword>
<evidence type="ECO:0000256" key="5">
    <source>
        <dbReference type="ARBA" id="ARBA00022801"/>
    </source>
</evidence>